<dbReference type="Proteomes" id="UP001165121">
    <property type="component" value="Unassembled WGS sequence"/>
</dbReference>
<evidence type="ECO:0000256" key="1">
    <source>
        <dbReference type="SAM" id="MobiDB-lite"/>
    </source>
</evidence>
<dbReference type="EMBL" id="BSXT01001719">
    <property type="protein sequence ID" value="GMF44637.1"/>
    <property type="molecule type" value="Genomic_DNA"/>
</dbReference>
<accession>A0A9W6XS49</accession>
<feature type="region of interest" description="Disordered" evidence="1">
    <location>
        <begin position="52"/>
        <end position="129"/>
    </location>
</feature>
<reference evidence="2" key="1">
    <citation type="submission" date="2023-04" db="EMBL/GenBank/DDBJ databases">
        <title>Phytophthora fragariaefolia NBRC 109709.</title>
        <authorList>
            <person name="Ichikawa N."/>
            <person name="Sato H."/>
            <person name="Tonouchi N."/>
        </authorList>
    </citation>
    <scope>NUCLEOTIDE SEQUENCE</scope>
    <source>
        <strain evidence="2">NBRC 109709</strain>
    </source>
</reference>
<keyword evidence="3" id="KW-1185">Reference proteome</keyword>
<name>A0A9W6XS49_9STRA</name>
<proteinExistence type="predicted"/>
<evidence type="ECO:0000313" key="2">
    <source>
        <dbReference type="EMBL" id="GMF44637.1"/>
    </source>
</evidence>
<feature type="compositionally biased region" description="Low complexity" evidence="1">
    <location>
        <begin position="55"/>
        <end position="83"/>
    </location>
</feature>
<dbReference type="AlphaFoldDB" id="A0A9W6XS49"/>
<evidence type="ECO:0000313" key="3">
    <source>
        <dbReference type="Proteomes" id="UP001165121"/>
    </source>
</evidence>
<protein>
    <submittedName>
        <fullName evidence="2">Unnamed protein product</fullName>
    </submittedName>
</protein>
<organism evidence="2 3">
    <name type="scientific">Phytophthora fragariaefolia</name>
    <dbReference type="NCBI Taxonomy" id="1490495"/>
    <lineage>
        <taxon>Eukaryota</taxon>
        <taxon>Sar</taxon>
        <taxon>Stramenopiles</taxon>
        <taxon>Oomycota</taxon>
        <taxon>Peronosporomycetes</taxon>
        <taxon>Peronosporales</taxon>
        <taxon>Peronosporaceae</taxon>
        <taxon>Phytophthora</taxon>
    </lineage>
</organism>
<comment type="caution">
    <text evidence="2">The sequence shown here is derived from an EMBL/GenBank/DDBJ whole genome shotgun (WGS) entry which is preliminary data.</text>
</comment>
<sequence length="129" mass="13304">MSCGETHPIAIVWTGEVAGWESGDSVAKDIFYSSADQFVPFNSSAQHAASSLSRVQVSSPNVTPSPVSSSSSSACGSSSGSWESPRDEDDVNCGKNPIVDQSQLATSVLEADSEKPQVDAGGLAPPDEN</sequence>
<gene>
    <name evidence="2" type="ORF">Pfra01_001564100</name>
</gene>